<evidence type="ECO:0000256" key="2">
    <source>
        <dbReference type="ARBA" id="ARBA00022747"/>
    </source>
</evidence>
<comment type="caution">
    <text evidence="5">The sequence shown here is derived from an EMBL/GenBank/DDBJ whole genome shotgun (WGS) entry which is preliminary data.</text>
</comment>
<dbReference type="EC" id="3.1.21.3" evidence="5"/>
<dbReference type="RefSeq" id="WP_000005912.1">
    <property type="nucleotide sequence ID" value="NZ_AKNS01000005.1"/>
</dbReference>
<reference evidence="5 6" key="1">
    <citation type="journal article" date="2013" name="Pathog. Dis.">
        <title>Genome sequences of 65 Helicobacter pylori strains isolated from asymptomatic individuals and patients with gastric cancer, peptic ulcer disease, or gastritis.</title>
        <authorList>
            <person name="Blanchard T.G."/>
            <person name="Czinn S.J."/>
            <person name="Correa P."/>
            <person name="Nakazawa T."/>
            <person name="Keelan M."/>
            <person name="Morningstar L."/>
            <person name="Santana-Cruz I."/>
            <person name="Maroo A."/>
            <person name="McCracken C."/>
            <person name="Shefchek K."/>
            <person name="Daugherty S."/>
            <person name="Song Y."/>
            <person name="Fraser C.M."/>
            <person name="Fricke W.F."/>
        </authorList>
    </citation>
    <scope>NUCLEOTIDE SEQUENCE [LARGE SCALE GENOMIC DNA]</scope>
    <source>
        <strain evidence="5 6">NQ4200</strain>
    </source>
</reference>
<gene>
    <name evidence="5" type="ORF">HPNQ4200_0527</name>
</gene>
<evidence type="ECO:0000256" key="1">
    <source>
        <dbReference type="ARBA" id="ARBA00010923"/>
    </source>
</evidence>
<name>I9Q498_HELPX</name>
<proteinExistence type="inferred from homology"/>
<keyword evidence="3" id="KW-0238">DNA-binding</keyword>
<dbReference type="PATRIC" id="fig|992024.3.peg.501"/>
<dbReference type="AlphaFoldDB" id="I9Q498"/>
<dbReference type="PANTHER" id="PTHR30408">
    <property type="entry name" value="TYPE-1 RESTRICTION ENZYME ECOKI SPECIFICITY PROTEIN"/>
    <property type="match status" value="1"/>
</dbReference>
<dbReference type="Proteomes" id="UP000003358">
    <property type="component" value="Unassembled WGS sequence"/>
</dbReference>
<dbReference type="CDD" id="cd17273">
    <property type="entry name" value="RMtype1_S_EcoJA69PI-TRD1-CR1_like"/>
    <property type="match status" value="1"/>
</dbReference>
<comment type="similarity">
    <text evidence="1">Belongs to the type-I restriction system S methylase family.</text>
</comment>
<dbReference type="Gene3D" id="3.90.220.20">
    <property type="entry name" value="DNA methylase specificity domains"/>
    <property type="match status" value="2"/>
</dbReference>
<feature type="domain" description="Type I restriction modification DNA specificity" evidence="4">
    <location>
        <begin position="1"/>
        <end position="177"/>
    </location>
</feature>
<dbReference type="GO" id="GO:0009035">
    <property type="term" value="F:type I site-specific deoxyribonuclease activity"/>
    <property type="evidence" value="ECO:0007669"/>
    <property type="project" value="UniProtKB-EC"/>
</dbReference>
<dbReference type="GO" id="GO:0009307">
    <property type="term" value="P:DNA restriction-modification system"/>
    <property type="evidence" value="ECO:0007669"/>
    <property type="project" value="UniProtKB-KW"/>
</dbReference>
<dbReference type="SUPFAM" id="SSF116734">
    <property type="entry name" value="DNA methylase specificity domain"/>
    <property type="match status" value="2"/>
</dbReference>
<dbReference type="InterPro" id="IPR000055">
    <property type="entry name" value="Restrct_endonuc_typeI_TRD"/>
</dbReference>
<dbReference type="GO" id="GO:0003677">
    <property type="term" value="F:DNA binding"/>
    <property type="evidence" value="ECO:0007669"/>
    <property type="project" value="UniProtKB-KW"/>
</dbReference>
<evidence type="ECO:0000256" key="3">
    <source>
        <dbReference type="ARBA" id="ARBA00023125"/>
    </source>
</evidence>
<dbReference type="PANTHER" id="PTHR30408:SF13">
    <property type="entry name" value="TYPE I RESTRICTION ENZYME HINDI SPECIFICITY SUBUNIT"/>
    <property type="match status" value="1"/>
</dbReference>
<dbReference type="InterPro" id="IPR044946">
    <property type="entry name" value="Restrct_endonuc_typeI_TRD_sf"/>
</dbReference>
<sequence length="416" mass="47831">MSEWQTFCLKDLGKIVGGATPPTNNPKNYGNKIAWITPKDLSTLQGRYIKKGSRSISRLGFKSCSCVLLPKHAILFSSRAPIGYVAIAEKRLCTNQGFKSIIPNKKIYFEFLYYLLKYHKDNISNIGGGTTFKEVSGATLGLFEVKIPPTYYEQQKIAHTLSVLDQKIENNHKINELLHKTLELLYEQYFVRFDFSDENNKPYQTSGGKMKFSKELNRLIPNDFEVKTLGDNPLCNTIKTGVTPFKQKVYYETKHIQETLSLNQGLKVSYNKRPNRANMQPSIYSVWFAKMKDTKKHLFLNQHMQSWIKESILSTGFCGLQCQKHTFEYIASTIKYSPFETRKNNLATGATQKAINIEALDYIFILIPNKELLNNYSKITKPLYEKISNNIIETQTLTVLRDFLLPLLLKQQVKPK</sequence>
<evidence type="ECO:0000259" key="4">
    <source>
        <dbReference type="Pfam" id="PF01420"/>
    </source>
</evidence>
<evidence type="ECO:0000313" key="5">
    <source>
        <dbReference type="EMBL" id="EJB29391.1"/>
    </source>
</evidence>
<evidence type="ECO:0000313" key="6">
    <source>
        <dbReference type="Proteomes" id="UP000003358"/>
    </source>
</evidence>
<protein>
    <submittedName>
        <fullName evidence="5">Type I restriction enzyme S protein</fullName>
        <ecNumber evidence="5">3.1.21.3</ecNumber>
    </submittedName>
</protein>
<keyword evidence="2" id="KW-0680">Restriction system</keyword>
<organism evidence="5 6">
    <name type="scientific">Helicobacter pylori NQ4200</name>
    <dbReference type="NCBI Taxonomy" id="992024"/>
    <lineage>
        <taxon>Bacteria</taxon>
        <taxon>Pseudomonadati</taxon>
        <taxon>Campylobacterota</taxon>
        <taxon>Epsilonproteobacteria</taxon>
        <taxon>Campylobacterales</taxon>
        <taxon>Helicobacteraceae</taxon>
        <taxon>Helicobacter</taxon>
    </lineage>
</organism>
<dbReference type="Pfam" id="PF01420">
    <property type="entry name" value="Methylase_S"/>
    <property type="match status" value="1"/>
</dbReference>
<keyword evidence="5" id="KW-0378">Hydrolase</keyword>
<dbReference type="InterPro" id="IPR052021">
    <property type="entry name" value="Type-I_RS_S_subunit"/>
</dbReference>
<accession>I9Q498</accession>
<dbReference type="EMBL" id="AKNS01000005">
    <property type="protein sequence ID" value="EJB29391.1"/>
    <property type="molecule type" value="Genomic_DNA"/>
</dbReference>